<dbReference type="EMBL" id="ATHJ01000096">
    <property type="protein sequence ID" value="EPR37905.1"/>
    <property type="molecule type" value="Genomic_DNA"/>
</dbReference>
<dbReference type="PANTHER" id="PTHR42856:SF1">
    <property type="entry name" value="ACYL-COENZYME A THIOESTERASE PAAI"/>
    <property type="match status" value="1"/>
</dbReference>
<dbReference type="CDD" id="cd03440">
    <property type="entry name" value="hot_dog"/>
    <property type="match status" value="1"/>
</dbReference>
<accession>S7TMF6</accession>
<dbReference type="PANTHER" id="PTHR42856">
    <property type="entry name" value="ACYL-COENZYME A THIOESTERASE PAAI"/>
    <property type="match status" value="1"/>
</dbReference>
<reference evidence="2 3" key="1">
    <citation type="journal article" date="2013" name="Genome Announc.">
        <title>Draft genome sequences for three mercury-methylating, sulfate-reducing bacteria.</title>
        <authorList>
            <person name="Brown S.D."/>
            <person name="Hurt R.A.Jr."/>
            <person name="Gilmour C.C."/>
            <person name="Elias D.A."/>
        </authorList>
    </citation>
    <scope>NUCLEOTIDE SEQUENCE [LARGE SCALE GENOMIC DNA]</scope>
    <source>
        <strain evidence="2 3">DSM 2059</strain>
    </source>
</reference>
<dbReference type="InterPro" id="IPR052723">
    <property type="entry name" value="Acyl-CoA_thioesterase_PaaI"/>
</dbReference>
<keyword evidence="3" id="KW-1185">Reference proteome</keyword>
<dbReference type="SUPFAM" id="SSF54637">
    <property type="entry name" value="Thioesterase/thiol ester dehydrase-isomerase"/>
    <property type="match status" value="1"/>
</dbReference>
<comment type="caution">
    <text evidence="2">The sequence shown here is derived from an EMBL/GenBank/DDBJ whole genome shotgun (WGS) entry which is preliminary data.</text>
</comment>
<dbReference type="InterPro" id="IPR029069">
    <property type="entry name" value="HotDog_dom_sf"/>
</dbReference>
<evidence type="ECO:0000313" key="3">
    <source>
        <dbReference type="Proteomes" id="UP000014977"/>
    </source>
</evidence>
<gene>
    <name evidence="2" type="ORF">dsmv_2945</name>
</gene>
<dbReference type="AlphaFoldDB" id="S7TMF6"/>
<feature type="domain" description="Thioesterase" evidence="1">
    <location>
        <begin position="41"/>
        <end position="108"/>
    </location>
</feature>
<evidence type="ECO:0000313" key="2">
    <source>
        <dbReference type="EMBL" id="EPR37905.1"/>
    </source>
</evidence>
<organism evidence="2 3">
    <name type="scientific">Desulfococcus multivorans DSM 2059</name>
    <dbReference type="NCBI Taxonomy" id="1121405"/>
    <lineage>
        <taxon>Bacteria</taxon>
        <taxon>Pseudomonadati</taxon>
        <taxon>Thermodesulfobacteriota</taxon>
        <taxon>Desulfobacteria</taxon>
        <taxon>Desulfobacterales</taxon>
        <taxon>Desulfococcaceae</taxon>
        <taxon>Desulfococcus</taxon>
    </lineage>
</organism>
<dbReference type="OrthoDB" id="5323777at2"/>
<proteinExistence type="predicted"/>
<sequence>MDIITHRKINQTLCGRPLTVEKGNSRVALSTTEAMVADDSGLVHGGFVFGLADYAAMIAVNHPNVVLGSADVRFLKPVRAGETVTAEASVIEESGKKRVVRVTASSGSVRVFEGEMVCFVLDRHVLA</sequence>
<dbReference type="GO" id="GO:0016289">
    <property type="term" value="F:acyl-CoA hydrolase activity"/>
    <property type="evidence" value="ECO:0007669"/>
    <property type="project" value="TreeGrafter"/>
</dbReference>
<name>S7TMF6_DESML</name>
<dbReference type="Gene3D" id="3.10.129.10">
    <property type="entry name" value="Hotdog Thioesterase"/>
    <property type="match status" value="1"/>
</dbReference>
<dbReference type="STRING" id="897.B2D07_14165"/>
<dbReference type="Proteomes" id="UP000014977">
    <property type="component" value="Unassembled WGS sequence"/>
</dbReference>
<dbReference type="eggNOG" id="COG2050">
    <property type="taxonomic scope" value="Bacteria"/>
</dbReference>
<dbReference type="Pfam" id="PF03061">
    <property type="entry name" value="4HBT"/>
    <property type="match status" value="1"/>
</dbReference>
<dbReference type="InterPro" id="IPR006683">
    <property type="entry name" value="Thioestr_dom"/>
</dbReference>
<protein>
    <submittedName>
        <fullName evidence="2">Thioesterase superfamily protein</fullName>
    </submittedName>
</protein>
<evidence type="ECO:0000259" key="1">
    <source>
        <dbReference type="Pfam" id="PF03061"/>
    </source>
</evidence>
<dbReference type="PATRIC" id="fig|1121405.3.peg.3018"/>
<dbReference type="RefSeq" id="WP_020878012.1">
    <property type="nucleotide sequence ID" value="NZ_ATHJ01000096.1"/>
</dbReference>